<dbReference type="GO" id="GO:0009055">
    <property type="term" value="F:electron transfer activity"/>
    <property type="evidence" value="ECO:0007669"/>
    <property type="project" value="InterPro"/>
</dbReference>
<evidence type="ECO:0008006" key="3">
    <source>
        <dbReference type="Google" id="ProtNLM"/>
    </source>
</evidence>
<name>A0A062Y2C8_9BACT</name>
<keyword evidence="2" id="KW-1185">Reference proteome</keyword>
<dbReference type="RefSeq" id="WP_053334703.1">
    <property type="nucleotide sequence ID" value="NZ_JMFG01000002.1"/>
</dbReference>
<dbReference type="EMBL" id="JMFG01000002">
    <property type="protein sequence ID" value="KDA54900.1"/>
    <property type="molecule type" value="Genomic_DNA"/>
</dbReference>
<accession>A0A062Y2C8</accession>
<dbReference type="InterPro" id="IPR010209">
    <property type="entry name" value="Ion_transpt_RnfG/RsxG"/>
</dbReference>
<gene>
    <name evidence="1" type="ORF">EG19_03620</name>
</gene>
<dbReference type="PANTHER" id="PTHR36118">
    <property type="entry name" value="ION-TRANSLOCATING OXIDOREDUCTASE COMPLEX SUBUNIT G"/>
    <property type="match status" value="1"/>
</dbReference>
<evidence type="ECO:0000313" key="2">
    <source>
        <dbReference type="Proteomes" id="UP000027284"/>
    </source>
</evidence>
<reference evidence="1 2" key="1">
    <citation type="submission" date="2014-04" db="EMBL/GenBank/DDBJ databases">
        <title>The Genome Sequence of Thermoanaerobaculum aquaticum MP-01, The First Cultivated Group 23 Acidobacterium.</title>
        <authorList>
            <person name="Stamps B.W."/>
            <person name="Losey N.A."/>
            <person name="Lawson P.A."/>
            <person name="Stevenson B.S."/>
        </authorList>
    </citation>
    <scope>NUCLEOTIDE SEQUENCE [LARGE SCALE GENOMIC DNA]</scope>
    <source>
        <strain evidence="1 2">MP-01</strain>
    </source>
</reference>
<organism evidence="1 2">
    <name type="scientific">Thermoanaerobaculum aquaticum</name>
    <dbReference type="NCBI Taxonomy" id="1312852"/>
    <lineage>
        <taxon>Bacteria</taxon>
        <taxon>Pseudomonadati</taxon>
        <taxon>Acidobacteriota</taxon>
        <taxon>Thermoanaerobaculia</taxon>
        <taxon>Thermoanaerobaculales</taxon>
        <taxon>Thermoanaerobaculaceae</taxon>
        <taxon>Thermoanaerobaculum</taxon>
    </lineage>
</organism>
<dbReference type="OrthoDB" id="9811133at2"/>
<dbReference type="AlphaFoldDB" id="A0A062Y2C8"/>
<comment type="caution">
    <text evidence="1">The sequence shown here is derived from an EMBL/GenBank/DDBJ whole genome shotgun (WGS) entry which is preliminary data.</text>
</comment>
<proteinExistence type="predicted"/>
<protein>
    <recommendedName>
        <fullName evidence="3">FMN-binding protein</fullName>
    </recommendedName>
</protein>
<sequence length="179" mass="19460">MCFNGTLLRRGGALLLPGLCAAVLSARVLKTPEEAIALAFPGTQVTKEAHYLTPQQKATLAAQGVGEVPGLVFQYRVQREGQLLAFAYLDTHRVRTLPETLLVILNPQGQVLRVEVLAFAEPPDYLPRESWYRQFAGTSPEKPPRLGENLRPVAGATLTAQATATAVRRVLALHQVLSP</sequence>
<dbReference type="STRING" id="1312852.EG19_03620"/>
<dbReference type="GO" id="GO:0005886">
    <property type="term" value="C:plasma membrane"/>
    <property type="evidence" value="ECO:0007669"/>
    <property type="project" value="InterPro"/>
</dbReference>
<evidence type="ECO:0000313" key="1">
    <source>
        <dbReference type="EMBL" id="KDA54900.1"/>
    </source>
</evidence>
<dbReference type="GO" id="GO:0022900">
    <property type="term" value="P:electron transport chain"/>
    <property type="evidence" value="ECO:0007669"/>
    <property type="project" value="InterPro"/>
</dbReference>
<dbReference type="Proteomes" id="UP000027284">
    <property type="component" value="Unassembled WGS sequence"/>
</dbReference>
<dbReference type="PANTHER" id="PTHR36118:SF1">
    <property type="entry name" value="ION-TRANSLOCATING OXIDOREDUCTASE COMPLEX SUBUNIT G"/>
    <property type="match status" value="1"/>
</dbReference>